<name>A0A0S6VZS0_9BACT</name>
<dbReference type="EMBL" id="DF820456">
    <property type="protein sequence ID" value="GAK51126.1"/>
    <property type="molecule type" value="Genomic_DNA"/>
</dbReference>
<dbReference type="GO" id="GO:0016491">
    <property type="term" value="F:oxidoreductase activity"/>
    <property type="evidence" value="ECO:0007669"/>
    <property type="project" value="UniProtKB-KW"/>
</dbReference>
<evidence type="ECO:0000313" key="5">
    <source>
        <dbReference type="EMBL" id="GAK51126.1"/>
    </source>
</evidence>
<dbReference type="STRING" id="1499966.U14_02368"/>
<evidence type="ECO:0000256" key="1">
    <source>
        <dbReference type="ARBA" id="ARBA00010928"/>
    </source>
</evidence>
<dbReference type="AlphaFoldDB" id="A0A0S6VZS0"/>
<dbReference type="Pfam" id="PF01408">
    <property type="entry name" value="GFO_IDH_MocA"/>
    <property type="match status" value="1"/>
</dbReference>
<feature type="domain" description="GFO/IDH/MocA-like oxidoreductase" evidence="4">
    <location>
        <begin position="134"/>
        <end position="258"/>
    </location>
</feature>
<dbReference type="PANTHER" id="PTHR42840:SF3">
    <property type="entry name" value="BINDING ROSSMANN FOLD OXIDOREDUCTASE, PUTATIVE (AFU_ORTHOLOGUE AFUA_2G10240)-RELATED"/>
    <property type="match status" value="1"/>
</dbReference>
<dbReference type="GO" id="GO:0005737">
    <property type="term" value="C:cytoplasm"/>
    <property type="evidence" value="ECO:0007669"/>
    <property type="project" value="TreeGrafter"/>
</dbReference>
<dbReference type="HOGENOM" id="CLU_023194_0_3_0"/>
<dbReference type="InterPro" id="IPR055170">
    <property type="entry name" value="GFO_IDH_MocA-like_dom"/>
</dbReference>
<sequence length="339" mass="37225">MSQKKIGVCVIGTGRAGMIHARNFAAGIPQATLAAVVDPVPEARQRARQELELETAYADYQDALRDERINAVVVVAPTAYHRDIVVAAAQAGKHILCEKPMAMNVAECDAMLAAVEANRVKLQIGFMRRFDQSFQYARQRVAAGEIGEVVLVKSVTRGPSIPQTWQYNLAKSNGTLAEINSHDIDTLRWFTGSEFAEVYAIAGNFRCSDARAEFPDFYDNVVMTARFRNGMQGCLDGAASARYGYDARTEVVGTHGVLFVGRSQAHDVVVCNKETGMVTPFIETWRTLFIDAYKREDEAFINSILDDSPPAVTGVDGKMAVSVVNAGNQSIRERRPIQL</sequence>
<protein>
    <recommendedName>
        <fullName evidence="7">Oxidoreductase domain protein</fullName>
    </recommendedName>
</protein>
<reference evidence="5" key="1">
    <citation type="journal article" date="2015" name="PeerJ">
        <title>First genomic representation of candidate bacterial phylum KSB3 points to enhanced environmental sensing as a trigger of wastewater bulking.</title>
        <authorList>
            <person name="Sekiguchi Y."/>
            <person name="Ohashi A."/>
            <person name="Parks D.H."/>
            <person name="Yamauchi T."/>
            <person name="Tyson G.W."/>
            <person name="Hugenholtz P."/>
        </authorList>
    </citation>
    <scope>NUCLEOTIDE SEQUENCE [LARGE SCALE GENOMIC DNA]</scope>
</reference>
<gene>
    <name evidence="5" type="ORF">U14_02368</name>
</gene>
<dbReference type="Pfam" id="PF22725">
    <property type="entry name" value="GFO_IDH_MocA_C3"/>
    <property type="match status" value="1"/>
</dbReference>
<keyword evidence="2" id="KW-0560">Oxidoreductase</keyword>
<dbReference type="Proteomes" id="UP000030700">
    <property type="component" value="Unassembled WGS sequence"/>
</dbReference>
<keyword evidence="6" id="KW-1185">Reference proteome</keyword>
<dbReference type="InterPro" id="IPR000683">
    <property type="entry name" value="Gfo/Idh/MocA-like_OxRdtase_N"/>
</dbReference>
<dbReference type="InterPro" id="IPR036291">
    <property type="entry name" value="NAD(P)-bd_dom_sf"/>
</dbReference>
<organism evidence="5">
    <name type="scientific">Candidatus Moduliflexus flocculans</name>
    <dbReference type="NCBI Taxonomy" id="1499966"/>
    <lineage>
        <taxon>Bacteria</taxon>
        <taxon>Candidatus Moduliflexota</taxon>
        <taxon>Candidatus Moduliflexia</taxon>
        <taxon>Candidatus Moduliflexales</taxon>
        <taxon>Candidatus Moduliflexaceae</taxon>
    </lineage>
</organism>
<evidence type="ECO:0000313" key="6">
    <source>
        <dbReference type="Proteomes" id="UP000030700"/>
    </source>
</evidence>
<feature type="domain" description="Gfo/Idh/MocA-like oxidoreductase N-terminal" evidence="3">
    <location>
        <begin position="7"/>
        <end position="126"/>
    </location>
</feature>
<dbReference type="SUPFAM" id="SSF51735">
    <property type="entry name" value="NAD(P)-binding Rossmann-fold domains"/>
    <property type="match status" value="1"/>
</dbReference>
<evidence type="ECO:0000259" key="3">
    <source>
        <dbReference type="Pfam" id="PF01408"/>
    </source>
</evidence>
<dbReference type="PANTHER" id="PTHR42840">
    <property type="entry name" value="NAD(P)-BINDING ROSSMANN-FOLD SUPERFAMILY PROTEIN-RELATED"/>
    <property type="match status" value="1"/>
</dbReference>
<dbReference type="Gene3D" id="3.30.360.10">
    <property type="entry name" value="Dihydrodipicolinate Reductase, domain 2"/>
    <property type="match status" value="1"/>
</dbReference>
<evidence type="ECO:0000259" key="4">
    <source>
        <dbReference type="Pfam" id="PF22725"/>
    </source>
</evidence>
<accession>A0A0S6VZS0</accession>
<dbReference type="Gene3D" id="3.40.50.720">
    <property type="entry name" value="NAD(P)-binding Rossmann-like Domain"/>
    <property type="match status" value="1"/>
</dbReference>
<dbReference type="GO" id="GO:0006740">
    <property type="term" value="P:NADPH regeneration"/>
    <property type="evidence" value="ECO:0007669"/>
    <property type="project" value="TreeGrafter"/>
</dbReference>
<proteinExistence type="inferred from homology"/>
<dbReference type="GO" id="GO:0000166">
    <property type="term" value="F:nucleotide binding"/>
    <property type="evidence" value="ECO:0007669"/>
    <property type="project" value="InterPro"/>
</dbReference>
<dbReference type="SUPFAM" id="SSF55347">
    <property type="entry name" value="Glyceraldehyde-3-phosphate dehydrogenase-like, C-terminal domain"/>
    <property type="match status" value="1"/>
</dbReference>
<evidence type="ECO:0000256" key="2">
    <source>
        <dbReference type="ARBA" id="ARBA00023002"/>
    </source>
</evidence>
<comment type="similarity">
    <text evidence="1">Belongs to the Gfo/Idh/MocA family.</text>
</comment>
<evidence type="ECO:0008006" key="7">
    <source>
        <dbReference type="Google" id="ProtNLM"/>
    </source>
</evidence>